<protein>
    <submittedName>
        <fullName evidence="1">Uncharacterized protein</fullName>
    </submittedName>
</protein>
<gene>
    <name evidence="1" type="ORF">LCGC14_1837100</name>
</gene>
<dbReference type="AlphaFoldDB" id="A0A0F9GEI3"/>
<proteinExistence type="predicted"/>
<dbReference type="EMBL" id="LAZR01018230">
    <property type="protein sequence ID" value="KKL97178.1"/>
    <property type="molecule type" value="Genomic_DNA"/>
</dbReference>
<reference evidence="1" key="1">
    <citation type="journal article" date="2015" name="Nature">
        <title>Complex archaea that bridge the gap between prokaryotes and eukaryotes.</title>
        <authorList>
            <person name="Spang A."/>
            <person name="Saw J.H."/>
            <person name="Jorgensen S.L."/>
            <person name="Zaremba-Niedzwiedzka K."/>
            <person name="Martijn J."/>
            <person name="Lind A.E."/>
            <person name="van Eijk R."/>
            <person name="Schleper C."/>
            <person name="Guy L."/>
            <person name="Ettema T.J."/>
        </authorList>
    </citation>
    <scope>NUCLEOTIDE SEQUENCE</scope>
</reference>
<accession>A0A0F9GEI3</accession>
<comment type="caution">
    <text evidence="1">The sequence shown here is derived from an EMBL/GenBank/DDBJ whole genome shotgun (WGS) entry which is preliminary data.</text>
</comment>
<name>A0A0F9GEI3_9ZZZZ</name>
<evidence type="ECO:0000313" key="1">
    <source>
        <dbReference type="EMBL" id="KKL97178.1"/>
    </source>
</evidence>
<feature type="non-terminal residue" evidence="1">
    <location>
        <position position="37"/>
    </location>
</feature>
<organism evidence="1">
    <name type="scientific">marine sediment metagenome</name>
    <dbReference type="NCBI Taxonomy" id="412755"/>
    <lineage>
        <taxon>unclassified sequences</taxon>
        <taxon>metagenomes</taxon>
        <taxon>ecological metagenomes</taxon>
    </lineage>
</organism>
<sequence>MGLPALDMAFDRLHAVDTLVAKTVRLTEVARIARKET</sequence>